<evidence type="ECO:0000313" key="2">
    <source>
        <dbReference type="Proteomes" id="UP000197138"/>
    </source>
</evidence>
<dbReference type="AlphaFoldDB" id="A0A218VSU8"/>
<sequence>MRFGEYGNRKVEYCVLGIPKFGGSPQEDPIHRGLGEHNHVSDDALDECVVRRSESPPDAHDVLPWWRDYFDSKTGSRAVHPYLDGGDTGLTF</sequence>
<accession>A0A218VSU8</accession>
<gene>
    <name evidence="1" type="ORF">CDL15_Pgr023875</name>
</gene>
<proteinExistence type="predicted"/>
<evidence type="ECO:0000313" key="1">
    <source>
        <dbReference type="EMBL" id="OWM63160.1"/>
    </source>
</evidence>
<comment type="caution">
    <text evidence="1">The sequence shown here is derived from an EMBL/GenBank/DDBJ whole genome shotgun (WGS) entry which is preliminary data.</text>
</comment>
<reference evidence="2" key="1">
    <citation type="journal article" date="2017" name="Plant J.">
        <title>The pomegranate (Punica granatum L.) genome and the genomics of punicalagin biosynthesis.</title>
        <authorList>
            <person name="Qin G."/>
            <person name="Xu C."/>
            <person name="Ming R."/>
            <person name="Tang H."/>
            <person name="Guyot R."/>
            <person name="Kramer E.M."/>
            <person name="Hu Y."/>
            <person name="Yi X."/>
            <person name="Qi Y."/>
            <person name="Xu X."/>
            <person name="Gao Z."/>
            <person name="Pan H."/>
            <person name="Jian J."/>
            <person name="Tian Y."/>
            <person name="Yue Z."/>
            <person name="Xu Y."/>
        </authorList>
    </citation>
    <scope>NUCLEOTIDE SEQUENCE [LARGE SCALE GENOMIC DNA]</scope>
    <source>
        <strain evidence="2">cv. Dabenzi</strain>
    </source>
</reference>
<protein>
    <submittedName>
        <fullName evidence="1">Uncharacterized protein</fullName>
    </submittedName>
</protein>
<organism evidence="1 2">
    <name type="scientific">Punica granatum</name>
    <name type="common">Pomegranate</name>
    <dbReference type="NCBI Taxonomy" id="22663"/>
    <lineage>
        <taxon>Eukaryota</taxon>
        <taxon>Viridiplantae</taxon>
        <taxon>Streptophyta</taxon>
        <taxon>Embryophyta</taxon>
        <taxon>Tracheophyta</taxon>
        <taxon>Spermatophyta</taxon>
        <taxon>Magnoliopsida</taxon>
        <taxon>eudicotyledons</taxon>
        <taxon>Gunneridae</taxon>
        <taxon>Pentapetalae</taxon>
        <taxon>rosids</taxon>
        <taxon>malvids</taxon>
        <taxon>Myrtales</taxon>
        <taxon>Lythraceae</taxon>
        <taxon>Punica</taxon>
    </lineage>
</organism>
<name>A0A218VSU8_PUNGR</name>
<dbReference type="Proteomes" id="UP000197138">
    <property type="component" value="Unassembled WGS sequence"/>
</dbReference>
<dbReference type="EMBL" id="MTKT01006120">
    <property type="protein sequence ID" value="OWM63160.1"/>
    <property type="molecule type" value="Genomic_DNA"/>
</dbReference>